<feature type="compositionally biased region" description="Basic and acidic residues" evidence="2">
    <location>
        <begin position="235"/>
        <end position="255"/>
    </location>
</feature>
<dbReference type="InterPro" id="IPR004089">
    <property type="entry name" value="MCPsignal_dom"/>
</dbReference>
<dbReference type="Gene3D" id="2.10.10.20">
    <property type="entry name" value="Carbohydrate-binding module superfamily 5/12"/>
    <property type="match status" value="1"/>
</dbReference>
<dbReference type="InterPro" id="IPR003610">
    <property type="entry name" value="CBM5/12"/>
</dbReference>
<protein>
    <recommendedName>
        <fullName evidence="3">Methyl-accepting transducer domain-containing protein</fullName>
    </recommendedName>
</protein>
<reference evidence="4" key="1">
    <citation type="submission" date="2020-09" db="EMBL/GenBank/DDBJ databases">
        <title>A novel bacterium of genus Paenibacillus, isolated from South China Sea.</title>
        <authorList>
            <person name="Huang H."/>
            <person name="Mo K."/>
            <person name="Hu Y."/>
        </authorList>
    </citation>
    <scope>NUCLEOTIDE SEQUENCE</scope>
    <source>
        <strain evidence="4">IB182496</strain>
    </source>
</reference>
<feature type="compositionally biased region" description="Basic and acidic residues" evidence="2">
    <location>
        <begin position="263"/>
        <end position="299"/>
    </location>
</feature>
<evidence type="ECO:0000259" key="3">
    <source>
        <dbReference type="PROSITE" id="PS50111"/>
    </source>
</evidence>
<feature type="compositionally biased region" description="Basic and acidic residues" evidence="2">
    <location>
        <begin position="308"/>
        <end position="335"/>
    </location>
</feature>
<accession>A0A927BVJ6</accession>
<feature type="region of interest" description="Disordered" evidence="2">
    <location>
        <begin position="157"/>
        <end position="354"/>
    </location>
</feature>
<dbReference type="GO" id="GO:0007165">
    <property type="term" value="P:signal transduction"/>
    <property type="evidence" value="ECO:0007669"/>
    <property type="project" value="UniProtKB-KW"/>
</dbReference>
<dbReference type="SMART" id="SM00495">
    <property type="entry name" value="ChtBD3"/>
    <property type="match status" value="1"/>
</dbReference>
<proteinExistence type="predicted"/>
<feature type="compositionally biased region" description="Low complexity" evidence="2">
    <location>
        <begin position="157"/>
        <end position="175"/>
    </location>
</feature>
<evidence type="ECO:0000313" key="4">
    <source>
        <dbReference type="EMBL" id="MBD2846445.1"/>
    </source>
</evidence>
<dbReference type="GO" id="GO:0016020">
    <property type="term" value="C:membrane"/>
    <property type="evidence" value="ECO:0007669"/>
    <property type="project" value="InterPro"/>
</dbReference>
<dbReference type="PANTHER" id="PTHR15048">
    <property type="entry name" value="STARCH-BINDING DOMAIN-CONTAINING PROTEIN 1"/>
    <property type="match status" value="1"/>
</dbReference>
<dbReference type="GO" id="GO:0030246">
    <property type="term" value="F:carbohydrate binding"/>
    <property type="evidence" value="ECO:0007669"/>
    <property type="project" value="InterPro"/>
</dbReference>
<organism evidence="4 5">
    <name type="scientific">Paenibacillus sabuli</name>
    <dbReference type="NCBI Taxonomy" id="2772509"/>
    <lineage>
        <taxon>Bacteria</taxon>
        <taxon>Bacillati</taxon>
        <taxon>Bacillota</taxon>
        <taxon>Bacilli</taxon>
        <taxon>Bacillales</taxon>
        <taxon>Paenibacillaceae</taxon>
        <taxon>Paenibacillus</taxon>
    </lineage>
</organism>
<feature type="compositionally biased region" description="Basic and acidic residues" evidence="2">
    <location>
        <begin position="190"/>
        <end position="209"/>
    </location>
</feature>
<dbReference type="PROSITE" id="PS50111">
    <property type="entry name" value="CHEMOTAXIS_TRANSDUC_2"/>
    <property type="match status" value="1"/>
</dbReference>
<gene>
    <name evidence="4" type="ORF">IDH44_14685</name>
</gene>
<feature type="domain" description="Methyl-accepting transducer" evidence="3">
    <location>
        <begin position="133"/>
        <end position="343"/>
    </location>
</feature>
<evidence type="ECO:0000256" key="2">
    <source>
        <dbReference type="SAM" id="MobiDB-lite"/>
    </source>
</evidence>
<dbReference type="RefSeq" id="WP_190918886.1">
    <property type="nucleotide sequence ID" value="NZ_JACXIZ010000024.1"/>
</dbReference>
<comment type="caution">
    <text evidence="4">The sequence shown here is derived from an EMBL/GenBank/DDBJ whole genome shotgun (WGS) entry which is preliminary data.</text>
</comment>
<dbReference type="Proteomes" id="UP000621560">
    <property type="component" value="Unassembled WGS sequence"/>
</dbReference>
<evidence type="ECO:0000313" key="5">
    <source>
        <dbReference type="Proteomes" id="UP000621560"/>
    </source>
</evidence>
<name>A0A927BVJ6_9BACL</name>
<dbReference type="GO" id="GO:0005576">
    <property type="term" value="C:extracellular region"/>
    <property type="evidence" value="ECO:0007669"/>
    <property type="project" value="InterPro"/>
</dbReference>
<dbReference type="PANTHER" id="PTHR15048:SF0">
    <property type="entry name" value="STARCH-BINDING DOMAIN-CONTAINING PROTEIN 1"/>
    <property type="match status" value="1"/>
</dbReference>
<keyword evidence="1" id="KW-0807">Transducer</keyword>
<keyword evidence="5" id="KW-1185">Reference proteome</keyword>
<dbReference type="GO" id="GO:0005975">
    <property type="term" value="P:carbohydrate metabolic process"/>
    <property type="evidence" value="ECO:0007669"/>
    <property type="project" value="InterPro"/>
</dbReference>
<dbReference type="EMBL" id="JACXIZ010000024">
    <property type="protein sequence ID" value="MBD2846445.1"/>
    <property type="molecule type" value="Genomic_DNA"/>
</dbReference>
<dbReference type="CDD" id="cd19958">
    <property type="entry name" value="pyocin_knob"/>
    <property type="match status" value="1"/>
</dbReference>
<evidence type="ECO:0000256" key="1">
    <source>
        <dbReference type="PROSITE-ProRule" id="PRU00284"/>
    </source>
</evidence>
<dbReference type="GO" id="GO:0004553">
    <property type="term" value="F:hydrolase activity, hydrolyzing O-glycosyl compounds"/>
    <property type="evidence" value="ECO:0007669"/>
    <property type="project" value="InterPro"/>
</dbReference>
<sequence length="1490" mass="163023">MIYPQDPLIYERRSGQAGDEFVEVIESHKVIHARMLLAELPDRGRRVRIDGLNEIEHADDGIGPNEYVVNYLVGLIHVHPSREGAILPCRYYGTGIAYMPASRIWTKRSNGEVVETLQHILDQGEEALEALLRLNDTIAAAEAATASAHEAADDANAAAATANATNEAVQQAEQVRAAKETQRQSAETQRQAEESQRQAAEADRIDTESARQSAELARETAESARASGETQRIGQESERLDAEAQRESQESERQSAETLRAAAEAERELAELLRDAQEAARVTEEAERAQEEAARDAAEGARASAEVQRSHAEGTRVSAESDRAAAEQLRSDAEAARAQAELTREAQEQVRQSDTADALAAAEALRDSWRYLEDYDHETAYAVNNTVAYNGSTYICIQDSTGHAPTDTQYWRLLARKGSDGLGTVTTLTSANGDVLIDAADPAQPDLSVNAGAGANRLVRRDGEGRIPDLLDVYAQLHRNRRYAAMTDVLADLTLRAGDVVQTEGYDAPGDGGAALYAVEEEAREWSIPHTAGLYLNCRETASINYRMFGAPLNGADDDLPAMALAHAYGNANRVLLRQSFGTIYKTSQTGVTVRYDVDLNGAEVRITNDNFWAWYDIANDDSIVYTYVHDVDRSYLKKDTSYFPMTDNSLPRNVVLKLVDGNTWTTRYDAGDVYEQFREELMVHHQEGLCTGPLIHGYEGPDTNLTNFDYTRMNKHRLTFRGCRIRVETTPNITMGFIKCRRHNTHLTGFTIDPLNNSLANVSFKGSIITAYDCYDLEVSKINGSNIAGKPINGTSSSGYVVRFVTCLRVTMRDCNLNGYWGATAATGIKEWTVDNCVMNRIDVHDYFRDLTISNSTLYDWGVNVGYGVGALTIRDTNFVFYEEPDIGGRTIVSLNHSYGLLFAGSIAIDRVTVIKADFDVSVVRCSYVLGENTPRPELRLPDLSVHNLVVQDNAPSSSKLAVWRFTGQTISSTTGTKIRLPDYVDLERIRYVRQDGTGGSVHLLANQTDGLMYSDQVVAAISGHLVDFADDPLMASVQTGGEDHNPLSSGTFVFRYHAVWTDKSRAAVWDKIETAVEGAKADGVNKIALYGSGGQLDPNTTTAPYILTQHANAPGGGGSFYHIRTYFYHSETGNRSQSAQSYSGSNRMFIRYCNAETWSDWTELLSQQGGTLTGPLEVQSGGNALTLKSASGSDHVYMNFYARDAAPQTRSGYIGYSNTGGEHLHIRNQIAGGDVRIDTSSGKVYANGQELWHAGNDGQGSGLDADTVRGSAPSTSASGNTIVQRTSAGNVYVQDVYADDVISDGDIRVKGGDVYVQDNGSGGKVWFQSSDGSANEGILYYSPDTDEMRLRLYNASNSTQSQLTLKSDRVEASRDLYVGSSKVLHAGNTPQTRISSGAFQYYDGGWKNVGGIKHVQRGTASIAYYMTLNVSISTVNKDKAFVNLVNYGGGRTEAEIYAELTSSTNLQIVNQVNAGSGYLVAWEVVEFY</sequence>